<dbReference type="KEGG" id="fsi:Flexsi_1977"/>
<evidence type="ECO:0000313" key="1">
    <source>
        <dbReference type="EMBL" id="AEI15606.1"/>
    </source>
</evidence>
<organism evidence="1 2">
    <name type="scientific">Flexistipes sinusarabici (strain ATCC 49648 / DSM 4947 / MAS 10)</name>
    <dbReference type="NCBI Taxonomy" id="717231"/>
    <lineage>
        <taxon>Bacteria</taxon>
        <taxon>Pseudomonadati</taxon>
        <taxon>Deferribacterota</taxon>
        <taxon>Deferribacteres</taxon>
        <taxon>Deferribacterales</taxon>
        <taxon>Flexistipitaceae</taxon>
        <taxon>Flexistipes</taxon>
    </lineage>
</organism>
<dbReference type="InterPro" id="IPR012341">
    <property type="entry name" value="6hp_glycosidase-like_sf"/>
</dbReference>
<dbReference type="RefSeq" id="WP_013887061.1">
    <property type="nucleotide sequence ID" value="NC_015672.1"/>
</dbReference>
<reference evidence="1 2" key="1">
    <citation type="journal article" date="2011" name="Stand. Genomic Sci.">
        <title>Genome sequence of the moderately thermophilic halophile Flexistipes sinusarabici strain (MAS10).</title>
        <authorList>
            <person name="Lapidus A."/>
            <person name="Chertkov O."/>
            <person name="Nolan M."/>
            <person name="Lucas S."/>
            <person name="Hammon N."/>
            <person name="Deshpande S."/>
            <person name="Cheng J.F."/>
            <person name="Tapia R."/>
            <person name="Han C."/>
            <person name="Goodwin L."/>
            <person name="Pitluck S."/>
            <person name="Liolios K."/>
            <person name="Pagani I."/>
            <person name="Ivanova N."/>
            <person name="Huntemann M."/>
            <person name="Mavromatis K."/>
            <person name="Mikhailova N."/>
            <person name="Pati A."/>
            <person name="Chen A."/>
            <person name="Palaniappan K."/>
            <person name="Land M."/>
            <person name="Hauser L."/>
            <person name="Brambilla E.M."/>
            <person name="Rohde M."/>
            <person name="Abt B."/>
            <person name="Spring S."/>
            <person name="Goker M."/>
            <person name="Bristow J."/>
            <person name="Eisen J.A."/>
            <person name="Markowitz V."/>
            <person name="Hugenholtz P."/>
            <person name="Kyrpides N.C."/>
            <person name="Klenk H.P."/>
            <person name="Woyke T."/>
        </authorList>
    </citation>
    <scope>NUCLEOTIDE SEQUENCE [LARGE SCALE GENOMIC DNA]</scope>
    <source>
        <strain evidence="2">DSM 4947 / MAS 10</strain>
    </source>
</reference>
<sequence>MIMRWLPWRFIIKRAAKSHGFMDPLTLMAKLRRFGHPSEVQEPIELIRAGVLFHARGLVNTRAIQYNLDWVWPYWINKQFRPEDESFIPRGFSFSHINLTHRNWTAVGSPNEPHYPIVDPRGLLTPYYDGWSIDFWLLKNDGNMLIPAQMDNVNQTLEYEDNIRVKTETEEGQRKISSDIFVEGKNGKYTIFSDVKVFGEKGDRIICSIRPYNAEGVQFVETIEYNRAGNNFLVNETSNVFFDKSPDKIFFSDYHDGDVYYKIDGEENRKSVICNIGMATAAAVFTLDENESELSVSLPLKCKSRKKEIYPSVNVAGEWNSLISETAKLNIPDENIQFLYDASVRTLLLLTSGEAYPGPYTYKRFWFRDACLIMNALLAAGLADRAYNMLLKFPEKQKHSGYFRSQEGEWDSNGQVLWIANRIKQIKNVKYKKDFARSMAKGAEWICNKRIKNADGKMHNGLLPAGFSAEHLGPNDYYYWDNFWALAGLKAVDEIIGEYEEFADTKNKFKKVADEYEKTIFDTINSIPSAKSQGAVPASPYRRIDSGAVGSLVADYPLQITPPADSKIMKTIELLEETSFYDGAFFQNMIHSGVNVYLTLAIAQSLLRAGDKGYEDLIYNVAGLASPTGQWPEAIHPQTKGGCMGDGQHGWASAEWIMMIKNIFVREEKDEIIVGSGIFTQWIETGKTISFGPTLVPGGKIKVAVVKDDKGVFVDVICTERSRDLSFNIMIPGYESVTVKNGCTAKKLNTLQG</sequence>
<dbReference type="Gene3D" id="1.50.10.10">
    <property type="match status" value="1"/>
</dbReference>
<dbReference type="EMBL" id="CP002858">
    <property type="protein sequence ID" value="AEI15606.1"/>
    <property type="molecule type" value="Genomic_DNA"/>
</dbReference>
<gene>
    <name evidence="1" type="ordered locus">Flexsi_1977</name>
</gene>
<name>F8E4P8_FLESM</name>
<dbReference type="OrthoDB" id="9763537at2"/>
<reference evidence="2" key="2">
    <citation type="submission" date="2011-06" db="EMBL/GenBank/DDBJ databases">
        <title>The complete genome of Flexistipes sinusarabici DSM 4947.</title>
        <authorList>
            <person name="Lucas S."/>
            <person name="Han J."/>
            <person name="Lapidus A."/>
            <person name="Bruce D."/>
            <person name="Goodwin L."/>
            <person name="Pitluck S."/>
            <person name="Peters L."/>
            <person name="Kyrpides N."/>
            <person name="Mavromatis K."/>
            <person name="Ivanova N."/>
            <person name="Mikhailova N."/>
            <person name="Chertkov O."/>
            <person name="Detter J.C."/>
            <person name="Tapia R."/>
            <person name="Han C."/>
            <person name="Land M."/>
            <person name="Hauser L."/>
            <person name="Markowitz V."/>
            <person name="Cheng J.-F."/>
            <person name="Hugenholtz P."/>
            <person name="Woyke T."/>
            <person name="Wu D."/>
            <person name="Spring S."/>
            <person name="Schroeder M."/>
            <person name="Brambilla E."/>
            <person name="Klenk H.-P."/>
            <person name="Eisen J.A."/>
        </authorList>
    </citation>
    <scope>NUCLEOTIDE SEQUENCE [LARGE SCALE GENOMIC DNA]</scope>
    <source>
        <strain evidence="2">DSM 4947 / MAS 10</strain>
    </source>
</reference>
<dbReference type="GO" id="GO:0005975">
    <property type="term" value="P:carbohydrate metabolic process"/>
    <property type="evidence" value="ECO:0007669"/>
    <property type="project" value="InterPro"/>
</dbReference>
<proteinExistence type="predicted"/>
<dbReference type="InterPro" id="IPR008928">
    <property type="entry name" value="6-hairpin_glycosidase_sf"/>
</dbReference>
<dbReference type="AlphaFoldDB" id="F8E4P8"/>
<dbReference type="Proteomes" id="UP000006621">
    <property type="component" value="Chromosome"/>
</dbReference>
<accession>F8E4P8</accession>
<dbReference type="SUPFAM" id="SSF48208">
    <property type="entry name" value="Six-hairpin glycosidases"/>
    <property type="match status" value="1"/>
</dbReference>
<keyword evidence="2" id="KW-1185">Reference proteome</keyword>
<evidence type="ECO:0000313" key="2">
    <source>
        <dbReference type="Proteomes" id="UP000006621"/>
    </source>
</evidence>
<protein>
    <submittedName>
        <fullName evidence="1">Uncharacterized protein</fullName>
    </submittedName>
</protein>
<dbReference type="eggNOG" id="COG3387">
    <property type="taxonomic scope" value="Bacteria"/>
</dbReference>
<dbReference type="HOGENOM" id="CLU_372059_0_0_0"/>